<dbReference type="Proteomes" id="UP000019270">
    <property type="component" value="Unassembled WGS sequence"/>
</dbReference>
<organism evidence="2 3">
    <name type="scientific">Cytobacillus firmus DS1</name>
    <dbReference type="NCBI Taxonomy" id="1307436"/>
    <lineage>
        <taxon>Bacteria</taxon>
        <taxon>Bacillati</taxon>
        <taxon>Bacillota</taxon>
        <taxon>Bacilli</taxon>
        <taxon>Bacillales</taxon>
        <taxon>Bacillaceae</taxon>
        <taxon>Cytobacillus</taxon>
    </lineage>
</organism>
<dbReference type="EMBL" id="APVL01000003">
    <property type="protein sequence ID" value="EWG12050.1"/>
    <property type="molecule type" value="Genomic_DNA"/>
</dbReference>
<reference evidence="3" key="1">
    <citation type="submission" date="2013-03" db="EMBL/GenBank/DDBJ databases">
        <title>Draft genome sequence of Bacillus firmus DS1.</title>
        <authorList>
            <person name="Peng D."/>
            <person name="Zhu L."/>
            <person name="Sun M."/>
        </authorList>
    </citation>
    <scope>NUCLEOTIDE SEQUENCE [LARGE SCALE GENOMIC DNA]</scope>
    <source>
        <strain evidence="3">DS1</strain>
    </source>
</reference>
<evidence type="ECO:0000313" key="3">
    <source>
        <dbReference type="Proteomes" id="UP000019270"/>
    </source>
</evidence>
<protein>
    <submittedName>
        <fullName evidence="2">Uncharacterized protein</fullName>
    </submittedName>
</protein>
<comment type="caution">
    <text evidence="2">The sequence shown here is derived from an EMBL/GenBank/DDBJ whole genome shotgun (WGS) entry which is preliminary data.</text>
</comment>
<evidence type="ECO:0000313" key="2">
    <source>
        <dbReference type="EMBL" id="EWG12050.1"/>
    </source>
</evidence>
<feature type="region of interest" description="Disordered" evidence="1">
    <location>
        <begin position="1"/>
        <end position="22"/>
    </location>
</feature>
<gene>
    <name evidence="2" type="ORF">PBF_04623</name>
</gene>
<name>W7KXB7_CYTFI</name>
<sequence>MRPPGQGRLRQHNHRTTKSESFWEDGGHADVATGRGVLSLRSFVGKALALFLSPAKYYNLMRTCTIQQIDFMILQIASMILQLDI</sequence>
<dbReference type="eggNOG" id="ENOG5030EHM">
    <property type="taxonomic scope" value="Bacteria"/>
</dbReference>
<proteinExistence type="predicted"/>
<evidence type="ECO:0000256" key="1">
    <source>
        <dbReference type="SAM" id="MobiDB-lite"/>
    </source>
</evidence>
<reference evidence="2 3" key="2">
    <citation type="journal article" date="2016" name="Sci. Rep.">
        <title>A novel serine protease, Sep1, from Bacillus firmus DS-1 has nematicidal activity and degrades multiple intestinal-associated nematode proteins.</title>
        <authorList>
            <person name="Geng C."/>
            <person name="Nie X."/>
            <person name="Tang Z."/>
            <person name="Zhang Y."/>
            <person name="Lin J."/>
            <person name="Sun M."/>
            <person name="Peng D."/>
        </authorList>
    </citation>
    <scope>NUCLEOTIDE SEQUENCE [LARGE SCALE GENOMIC DNA]</scope>
    <source>
        <strain evidence="2 3">DS1</strain>
    </source>
</reference>
<dbReference type="AlphaFoldDB" id="W7KXB7"/>
<accession>W7KXB7</accession>